<keyword evidence="3" id="KW-1185">Reference proteome</keyword>
<dbReference type="EMBL" id="JAULSW010000002">
    <property type="protein sequence ID" value="KAK3389815.1"/>
    <property type="molecule type" value="Genomic_DNA"/>
</dbReference>
<feature type="compositionally biased region" description="Low complexity" evidence="1">
    <location>
        <begin position="111"/>
        <end position="121"/>
    </location>
</feature>
<accession>A0AAE0U413</accession>
<gene>
    <name evidence="2" type="ORF">B0H63DRAFT_104483</name>
</gene>
<sequence>MPVDRRQRARQLIRFHTSGHPHTSVITSADLDFAWQLAWQLAPIFDPGDDYKEPDYPDSWSSSRHSLSGFLSNWRQWKREAALSQSNALNAPAETSTGPSTIGGAFSIEQPTSSSTPSTSTAAINLGLDLPRSGRELRREQLGSRHHHRQTSAPSLNPFGLDSTPNLSPFGLDSSLGFGSLNLNLDLDHEPLPQPNLFQQEAESHRLFRELNRPPSTGDTPVDTSPDSSVFIEHPNFPSIELPRNNSRDKPDDDEMAPNTVAGMTPQEITDIIARAVAEVHRNMPPPAPPPAPTAATSSLRPQNTFLHSATDYSTSLEQTAKLNIVLDAIDRELLETASIELVCRKLKDRFKLDYSDALKIMIAMERRATSTLSGKSTLLSKRSTLRSSSIFPVQTLLPH</sequence>
<feature type="region of interest" description="Disordered" evidence="1">
    <location>
        <begin position="211"/>
        <end position="261"/>
    </location>
</feature>
<name>A0AAE0U413_9PEZI</name>
<evidence type="ECO:0000313" key="3">
    <source>
        <dbReference type="Proteomes" id="UP001285441"/>
    </source>
</evidence>
<reference evidence="2" key="2">
    <citation type="submission" date="2023-06" db="EMBL/GenBank/DDBJ databases">
        <authorList>
            <consortium name="Lawrence Berkeley National Laboratory"/>
            <person name="Haridas S."/>
            <person name="Hensen N."/>
            <person name="Bonometti L."/>
            <person name="Westerberg I."/>
            <person name="Brannstrom I.O."/>
            <person name="Guillou S."/>
            <person name="Cros-Aarteil S."/>
            <person name="Calhoun S."/>
            <person name="Kuo A."/>
            <person name="Mondo S."/>
            <person name="Pangilinan J."/>
            <person name="Riley R."/>
            <person name="LaButti K."/>
            <person name="Andreopoulos B."/>
            <person name="Lipzen A."/>
            <person name="Chen C."/>
            <person name="Yanf M."/>
            <person name="Daum C."/>
            <person name="Ng V."/>
            <person name="Clum A."/>
            <person name="Steindorff A."/>
            <person name="Ohm R."/>
            <person name="Martin F."/>
            <person name="Silar P."/>
            <person name="Natvig D."/>
            <person name="Lalanne C."/>
            <person name="Gautier V."/>
            <person name="Ament-velasquez S.L."/>
            <person name="Kruys A."/>
            <person name="Hutchinson M.I."/>
            <person name="Powell A.J."/>
            <person name="Barry K."/>
            <person name="Miller A.N."/>
            <person name="Grigoriev I.V."/>
            <person name="Debuchy R."/>
            <person name="Gladieux P."/>
            <person name="Thoren M.H."/>
            <person name="Johannesson H."/>
        </authorList>
    </citation>
    <scope>NUCLEOTIDE SEQUENCE</scope>
    <source>
        <strain evidence="2">CBS 232.78</strain>
    </source>
</reference>
<feature type="compositionally biased region" description="Polar residues" evidence="1">
    <location>
        <begin position="88"/>
        <end position="100"/>
    </location>
</feature>
<evidence type="ECO:0000313" key="2">
    <source>
        <dbReference type="EMBL" id="KAK3389815.1"/>
    </source>
</evidence>
<feature type="compositionally biased region" description="Polar residues" evidence="1">
    <location>
        <begin position="214"/>
        <end position="228"/>
    </location>
</feature>
<dbReference type="AlphaFoldDB" id="A0AAE0U413"/>
<protein>
    <submittedName>
        <fullName evidence="2">Uncharacterized protein</fullName>
    </submittedName>
</protein>
<organism evidence="2 3">
    <name type="scientific">Podospora didyma</name>
    <dbReference type="NCBI Taxonomy" id="330526"/>
    <lineage>
        <taxon>Eukaryota</taxon>
        <taxon>Fungi</taxon>
        <taxon>Dikarya</taxon>
        <taxon>Ascomycota</taxon>
        <taxon>Pezizomycotina</taxon>
        <taxon>Sordariomycetes</taxon>
        <taxon>Sordariomycetidae</taxon>
        <taxon>Sordariales</taxon>
        <taxon>Podosporaceae</taxon>
        <taxon>Podospora</taxon>
    </lineage>
</organism>
<feature type="region of interest" description="Disordered" evidence="1">
    <location>
        <begin position="88"/>
        <end position="162"/>
    </location>
</feature>
<reference evidence="2" key="1">
    <citation type="journal article" date="2023" name="Mol. Phylogenet. Evol.">
        <title>Genome-scale phylogeny and comparative genomics of the fungal order Sordariales.</title>
        <authorList>
            <person name="Hensen N."/>
            <person name="Bonometti L."/>
            <person name="Westerberg I."/>
            <person name="Brannstrom I.O."/>
            <person name="Guillou S."/>
            <person name="Cros-Aarteil S."/>
            <person name="Calhoun S."/>
            <person name="Haridas S."/>
            <person name="Kuo A."/>
            <person name="Mondo S."/>
            <person name="Pangilinan J."/>
            <person name="Riley R."/>
            <person name="LaButti K."/>
            <person name="Andreopoulos B."/>
            <person name="Lipzen A."/>
            <person name="Chen C."/>
            <person name="Yan M."/>
            <person name="Daum C."/>
            <person name="Ng V."/>
            <person name="Clum A."/>
            <person name="Steindorff A."/>
            <person name="Ohm R.A."/>
            <person name="Martin F."/>
            <person name="Silar P."/>
            <person name="Natvig D.O."/>
            <person name="Lalanne C."/>
            <person name="Gautier V."/>
            <person name="Ament-Velasquez S.L."/>
            <person name="Kruys A."/>
            <person name="Hutchinson M.I."/>
            <person name="Powell A.J."/>
            <person name="Barry K."/>
            <person name="Miller A.N."/>
            <person name="Grigoriev I.V."/>
            <person name="Debuchy R."/>
            <person name="Gladieux P."/>
            <person name="Hiltunen Thoren M."/>
            <person name="Johannesson H."/>
        </authorList>
    </citation>
    <scope>NUCLEOTIDE SEQUENCE</scope>
    <source>
        <strain evidence="2">CBS 232.78</strain>
    </source>
</reference>
<evidence type="ECO:0000256" key="1">
    <source>
        <dbReference type="SAM" id="MobiDB-lite"/>
    </source>
</evidence>
<feature type="compositionally biased region" description="Basic and acidic residues" evidence="1">
    <location>
        <begin position="132"/>
        <end position="143"/>
    </location>
</feature>
<comment type="caution">
    <text evidence="2">The sequence shown here is derived from an EMBL/GenBank/DDBJ whole genome shotgun (WGS) entry which is preliminary data.</text>
</comment>
<dbReference type="Proteomes" id="UP001285441">
    <property type="component" value="Unassembled WGS sequence"/>
</dbReference>
<proteinExistence type="predicted"/>